<proteinExistence type="predicted"/>
<gene>
    <name evidence="9" type="ORF">D9757_014058</name>
</gene>
<accession>A0A8H5FRB4</accession>
<feature type="compositionally biased region" description="Low complexity" evidence="7">
    <location>
        <begin position="191"/>
        <end position="226"/>
    </location>
</feature>
<dbReference type="PANTHER" id="PTHR13044:SF14">
    <property type="entry name" value="CRYPTOCEPHAL, ISOFORM A"/>
    <property type="match status" value="1"/>
</dbReference>
<name>A0A8H5FRB4_9AGAR</name>
<evidence type="ECO:0000256" key="4">
    <source>
        <dbReference type="ARBA" id="ARBA00023163"/>
    </source>
</evidence>
<dbReference type="AlphaFoldDB" id="A0A8H5FRB4"/>
<comment type="subcellular location">
    <subcellularLocation>
        <location evidence="1">Nucleus</location>
    </subcellularLocation>
</comment>
<sequence length="369" mass="39608">MNLLDLDNPQGDLAIPSSLNPSLDAELQRWQTLNFYNDMSKGPSNNPSSSRGSSDPSDQRNTRSRSHSNNRQGPSTSTHPGPDVQDAVLLAQFAAGAGSRQHPSYDPSYEALLALLQAQAQAQNISQSQAGVNIDPHLYGLNIPQLNFNPLSPHLSWPQPHQHPQYPYNTMPGMVQSPGYHNLPPINTVLPSGPSNSSSTSAASSSSAQPATAASPASASPGSPDSGDLNISEDKRRRNTAASARFRIKKKIRNLNLERTVSDLNGRADELEKEAADLRRENGWLKEIVMLKGSRLAGLDVSPQSLPRPPDGDASFWMPGGATSSQPTASVSRKPEEHVGQAEDSDSEDDSDASSSKGLKTLKGKERQK</sequence>
<feature type="domain" description="BZIP" evidence="8">
    <location>
        <begin position="233"/>
        <end position="287"/>
    </location>
</feature>
<feature type="compositionally biased region" description="Low complexity" evidence="7">
    <location>
        <begin position="40"/>
        <end position="56"/>
    </location>
</feature>
<evidence type="ECO:0000256" key="2">
    <source>
        <dbReference type="ARBA" id="ARBA00023015"/>
    </source>
</evidence>
<dbReference type="EMBL" id="JAACJN010000366">
    <property type="protein sequence ID" value="KAF5345838.1"/>
    <property type="molecule type" value="Genomic_DNA"/>
</dbReference>
<keyword evidence="2" id="KW-0805">Transcription regulation</keyword>
<reference evidence="9 10" key="1">
    <citation type="journal article" date="2020" name="ISME J.">
        <title>Uncovering the hidden diversity of litter-decomposition mechanisms in mushroom-forming fungi.</title>
        <authorList>
            <person name="Floudas D."/>
            <person name="Bentzer J."/>
            <person name="Ahren D."/>
            <person name="Johansson T."/>
            <person name="Persson P."/>
            <person name="Tunlid A."/>
        </authorList>
    </citation>
    <scope>NUCLEOTIDE SEQUENCE [LARGE SCALE GENOMIC DNA]</scope>
    <source>
        <strain evidence="9 10">CBS 406.79</strain>
    </source>
</reference>
<evidence type="ECO:0000256" key="5">
    <source>
        <dbReference type="ARBA" id="ARBA00023242"/>
    </source>
</evidence>
<dbReference type="PROSITE" id="PS00036">
    <property type="entry name" value="BZIP_BASIC"/>
    <property type="match status" value="1"/>
</dbReference>
<feature type="coiled-coil region" evidence="6">
    <location>
        <begin position="254"/>
        <end position="288"/>
    </location>
</feature>
<feature type="compositionally biased region" description="Acidic residues" evidence="7">
    <location>
        <begin position="343"/>
        <end position="352"/>
    </location>
</feature>
<dbReference type="InterPro" id="IPR004827">
    <property type="entry name" value="bZIP"/>
</dbReference>
<feature type="region of interest" description="Disordered" evidence="7">
    <location>
        <begin position="162"/>
        <end position="242"/>
    </location>
</feature>
<evidence type="ECO:0000256" key="6">
    <source>
        <dbReference type="SAM" id="Coils"/>
    </source>
</evidence>
<dbReference type="Gene3D" id="1.20.5.170">
    <property type="match status" value="1"/>
</dbReference>
<dbReference type="SUPFAM" id="SSF57959">
    <property type="entry name" value="Leucine zipper domain"/>
    <property type="match status" value="1"/>
</dbReference>
<keyword evidence="4" id="KW-0804">Transcription</keyword>
<dbReference type="SMART" id="SM00338">
    <property type="entry name" value="BRLZ"/>
    <property type="match status" value="1"/>
</dbReference>
<keyword evidence="6" id="KW-0175">Coiled coil</keyword>
<evidence type="ECO:0000313" key="9">
    <source>
        <dbReference type="EMBL" id="KAF5345838.1"/>
    </source>
</evidence>
<evidence type="ECO:0000259" key="8">
    <source>
        <dbReference type="PROSITE" id="PS50217"/>
    </source>
</evidence>
<feature type="compositionally biased region" description="Polar residues" evidence="7">
    <location>
        <begin position="322"/>
        <end position="331"/>
    </location>
</feature>
<dbReference type="GO" id="GO:0005634">
    <property type="term" value="C:nucleus"/>
    <property type="evidence" value="ECO:0007669"/>
    <property type="project" value="UniProtKB-SubCell"/>
</dbReference>
<keyword evidence="10" id="KW-1185">Reference proteome</keyword>
<evidence type="ECO:0000256" key="7">
    <source>
        <dbReference type="SAM" id="MobiDB-lite"/>
    </source>
</evidence>
<dbReference type="OrthoDB" id="1939598at2759"/>
<feature type="region of interest" description="Disordered" evidence="7">
    <location>
        <begin position="36"/>
        <end position="83"/>
    </location>
</feature>
<keyword evidence="5" id="KW-0539">Nucleus</keyword>
<evidence type="ECO:0000256" key="1">
    <source>
        <dbReference type="ARBA" id="ARBA00004123"/>
    </source>
</evidence>
<feature type="region of interest" description="Disordered" evidence="7">
    <location>
        <begin position="299"/>
        <end position="369"/>
    </location>
</feature>
<evidence type="ECO:0000256" key="3">
    <source>
        <dbReference type="ARBA" id="ARBA00023125"/>
    </source>
</evidence>
<dbReference type="Proteomes" id="UP000518752">
    <property type="component" value="Unassembled WGS sequence"/>
</dbReference>
<dbReference type="Pfam" id="PF07716">
    <property type="entry name" value="bZIP_2"/>
    <property type="match status" value="1"/>
</dbReference>
<dbReference type="CDD" id="cd14705">
    <property type="entry name" value="bZIP_Zip1"/>
    <property type="match status" value="1"/>
</dbReference>
<protein>
    <recommendedName>
        <fullName evidence="8">BZIP domain-containing protein</fullName>
    </recommendedName>
</protein>
<organism evidence="9 10">
    <name type="scientific">Collybiopsis confluens</name>
    <dbReference type="NCBI Taxonomy" id="2823264"/>
    <lineage>
        <taxon>Eukaryota</taxon>
        <taxon>Fungi</taxon>
        <taxon>Dikarya</taxon>
        <taxon>Basidiomycota</taxon>
        <taxon>Agaricomycotina</taxon>
        <taxon>Agaricomycetes</taxon>
        <taxon>Agaricomycetidae</taxon>
        <taxon>Agaricales</taxon>
        <taxon>Marasmiineae</taxon>
        <taxon>Omphalotaceae</taxon>
        <taxon>Collybiopsis</taxon>
    </lineage>
</organism>
<dbReference type="InterPro" id="IPR046347">
    <property type="entry name" value="bZIP_sf"/>
</dbReference>
<dbReference type="PROSITE" id="PS50217">
    <property type="entry name" value="BZIP"/>
    <property type="match status" value="1"/>
</dbReference>
<dbReference type="PANTHER" id="PTHR13044">
    <property type="entry name" value="ACTIVATING TRANSCRIPTION FACTOR ATF 4/5"/>
    <property type="match status" value="1"/>
</dbReference>
<dbReference type="GO" id="GO:0001228">
    <property type="term" value="F:DNA-binding transcription activator activity, RNA polymerase II-specific"/>
    <property type="evidence" value="ECO:0007669"/>
    <property type="project" value="TreeGrafter"/>
</dbReference>
<comment type="caution">
    <text evidence="9">The sequence shown here is derived from an EMBL/GenBank/DDBJ whole genome shotgun (WGS) entry which is preliminary data.</text>
</comment>
<evidence type="ECO:0000313" key="10">
    <source>
        <dbReference type="Proteomes" id="UP000518752"/>
    </source>
</evidence>
<dbReference type="GO" id="GO:0000977">
    <property type="term" value="F:RNA polymerase II transcription regulatory region sequence-specific DNA binding"/>
    <property type="evidence" value="ECO:0007669"/>
    <property type="project" value="TreeGrafter"/>
</dbReference>
<keyword evidence="3" id="KW-0238">DNA-binding</keyword>